<dbReference type="PROSITE" id="PS50914">
    <property type="entry name" value="BON"/>
    <property type="match status" value="1"/>
</dbReference>
<comment type="caution">
    <text evidence="3">The sequence shown here is derived from an EMBL/GenBank/DDBJ whole genome shotgun (WGS) entry which is preliminary data.</text>
</comment>
<sequence length="122" mass="13057">MRITRTHAIVLAATLPLLLVDIATAAAPKRAGSCEVRNEDINFFRDNGLTVKLSSKLQFNKVLLREKINAKVTGGVAMLSGRVSSRSMVELAGSLAADTGGIRCVQNYLEVGPPLPEAERPV</sequence>
<feature type="domain" description="BON" evidence="2">
    <location>
        <begin position="45"/>
        <end position="113"/>
    </location>
</feature>
<gene>
    <name evidence="3" type="ORF">C7389_106162</name>
</gene>
<dbReference type="AlphaFoldDB" id="A0A4R6E3S6"/>
<dbReference type="Pfam" id="PF04972">
    <property type="entry name" value="BON"/>
    <property type="match status" value="1"/>
</dbReference>
<evidence type="ECO:0000313" key="4">
    <source>
        <dbReference type="Proteomes" id="UP000295129"/>
    </source>
</evidence>
<dbReference type="EMBL" id="SNVV01000006">
    <property type="protein sequence ID" value="TDN52463.1"/>
    <property type="molecule type" value="Genomic_DNA"/>
</dbReference>
<evidence type="ECO:0000256" key="1">
    <source>
        <dbReference type="SAM" id="SignalP"/>
    </source>
</evidence>
<evidence type="ECO:0000313" key="3">
    <source>
        <dbReference type="EMBL" id="TDN52463.1"/>
    </source>
</evidence>
<accession>A0A4R6E3S6</accession>
<proteinExistence type="predicted"/>
<keyword evidence="1" id="KW-0732">Signal</keyword>
<evidence type="ECO:0000259" key="2">
    <source>
        <dbReference type="PROSITE" id="PS50914"/>
    </source>
</evidence>
<dbReference type="RefSeq" id="WP_133590581.1">
    <property type="nucleotide sequence ID" value="NZ_SNVV01000006.1"/>
</dbReference>
<feature type="signal peptide" evidence="1">
    <location>
        <begin position="1"/>
        <end position="25"/>
    </location>
</feature>
<keyword evidence="4" id="KW-1185">Reference proteome</keyword>
<reference evidence="3 4" key="1">
    <citation type="submission" date="2019-03" db="EMBL/GenBank/DDBJ databases">
        <title>Genomic Encyclopedia of Type Strains, Phase IV (KMG-IV): sequencing the most valuable type-strain genomes for metagenomic binning, comparative biology and taxonomic classification.</title>
        <authorList>
            <person name="Goeker M."/>
        </authorList>
    </citation>
    <scope>NUCLEOTIDE SEQUENCE [LARGE SCALE GENOMIC DNA]</scope>
    <source>
        <strain evidence="3 4">DSM 12121</strain>
    </source>
</reference>
<dbReference type="InterPro" id="IPR007055">
    <property type="entry name" value="BON_dom"/>
</dbReference>
<protein>
    <submittedName>
        <fullName evidence="3">BON domain-containing protein</fullName>
    </submittedName>
</protein>
<organism evidence="3 4">
    <name type="scientific">Azoarcus indigens</name>
    <dbReference type="NCBI Taxonomy" id="29545"/>
    <lineage>
        <taxon>Bacteria</taxon>
        <taxon>Pseudomonadati</taxon>
        <taxon>Pseudomonadota</taxon>
        <taxon>Betaproteobacteria</taxon>
        <taxon>Rhodocyclales</taxon>
        <taxon>Zoogloeaceae</taxon>
        <taxon>Azoarcus</taxon>
    </lineage>
</organism>
<dbReference type="Gene3D" id="3.30.1340.30">
    <property type="match status" value="1"/>
</dbReference>
<name>A0A4R6E3S6_9RHOO</name>
<feature type="chain" id="PRO_5020236733" evidence="1">
    <location>
        <begin position="26"/>
        <end position="122"/>
    </location>
</feature>
<dbReference type="OrthoDB" id="8907578at2"/>
<dbReference type="Proteomes" id="UP000295129">
    <property type="component" value="Unassembled WGS sequence"/>
</dbReference>